<dbReference type="OrthoDB" id="8687154at2"/>
<accession>A0A545TZF2</accession>
<dbReference type="Pfam" id="PF04993">
    <property type="entry name" value="TfoX_N"/>
    <property type="match status" value="1"/>
</dbReference>
<protein>
    <submittedName>
        <fullName evidence="2">TfoX/Sxy family protein</fullName>
    </submittedName>
</protein>
<evidence type="ECO:0000313" key="3">
    <source>
        <dbReference type="Proteomes" id="UP000319732"/>
    </source>
</evidence>
<dbReference type="Gene3D" id="3.30.1460.30">
    <property type="entry name" value="YgaC/TfoX-N like chaperone"/>
    <property type="match status" value="1"/>
</dbReference>
<dbReference type="AlphaFoldDB" id="A0A545TZF2"/>
<dbReference type="EMBL" id="VHSG01000007">
    <property type="protein sequence ID" value="TQV82600.1"/>
    <property type="molecule type" value="Genomic_DNA"/>
</dbReference>
<name>A0A545TZF2_9GAMM</name>
<evidence type="ECO:0000259" key="1">
    <source>
        <dbReference type="Pfam" id="PF04993"/>
    </source>
</evidence>
<dbReference type="InterPro" id="IPR007076">
    <property type="entry name" value="TfoX_N"/>
</dbReference>
<dbReference type="RefSeq" id="WP_142903616.1">
    <property type="nucleotide sequence ID" value="NZ_ML660090.1"/>
</dbReference>
<keyword evidence="3" id="KW-1185">Reference proteome</keyword>
<dbReference type="Proteomes" id="UP000319732">
    <property type="component" value="Unassembled WGS sequence"/>
</dbReference>
<reference evidence="2 3" key="1">
    <citation type="submission" date="2019-06" db="EMBL/GenBank/DDBJ databases">
        <title>Whole genome sequence for Cellvibrionaceae sp. R142.</title>
        <authorList>
            <person name="Wang G."/>
        </authorList>
    </citation>
    <scope>NUCLEOTIDE SEQUENCE [LARGE SCALE GENOMIC DNA]</scope>
    <source>
        <strain evidence="2 3">R142</strain>
    </source>
</reference>
<sequence length="116" mass="12879">MAVTHNYMAYVVEKLTAVSPIKTRRMFSGVGIYRDARIFALIANDTLYFKTDTESCADFKAFGMEAFQPVSDDPRAYAYYRLPDTVLGDRPLLAAWIDRACAAGLPKDDVKVSLAG</sequence>
<proteinExistence type="predicted"/>
<organism evidence="2 3">
    <name type="scientific">Exilibacterium tricleocarpae</name>
    <dbReference type="NCBI Taxonomy" id="2591008"/>
    <lineage>
        <taxon>Bacteria</taxon>
        <taxon>Pseudomonadati</taxon>
        <taxon>Pseudomonadota</taxon>
        <taxon>Gammaproteobacteria</taxon>
        <taxon>Cellvibrionales</taxon>
        <taxon>Cellvibrionaceae</taxon>
        <taxon>Exilibacterium</taxon>
    </lineage>
</organism>
<feature type="domain" description="TfoX N-terminal" evidence="1">
    <location>
        <begin position="14"/>
        <end position="103"/>
    </location>
</feature>
<evidence type="ECO:0000313" key="2">
    <source>
        <dbReference type="EMBL" id="TQV82600.1"/>
    </source>
</evidence>
<dbReference type="SUPFAM" id="SSF159894">
    <property type="entry name" value="YgaC/TfoX-N like"/>
    <property type="match status" value="1"/>
</dbReference>
<gene>
    <name evidence="2" type="ORF">FKG94_07665</name>
</gene>
<comment type="caution">
    <text evidence="2">The sequence shown here is derived from an EMBL/GenBank/DDBJ whole genome shotgun (WGS) entry which is preliminary data.</text>
</comment>